<evidence type="ECO:0000256" key="7">
    <source>
        <dbReference type="RuleBase" id="RU363032"/>
    </source>
</evidence>
<evidence type="ECO:0000256" key="2">
    <source>
        <dbReference type="ARBA" id="ARBA00022448"/>
    </source>
</evidence>
<dbReference type="KEGG" id="mane:DP065_01590"/>
<dbReference type="PROSITE" id="PS50928">
    <property type="entry name" value="ABC_TM1"/>
    <property type="match status" value="1"/>
</dbReference>
<feature type="transmembrane region" description="Helical" evidence="7">
    <location>
        <begin position="311"/>
        <end position="334"/>
    </location>
</feature>
<evidence type="ECO:0000259" key="8">
    <source>
        <dbReference type="PROSITE" id="PS50928"/>
    </source>
</evidence>
<feature type="transmembrane region" description="Helical" evidence="7">
    <location>
        <begin position="126"/>
        <end position="151"/>
    </location>
</feature>
<evidence type="ECO:0000313" key="9">
    <source>
        <dbReference type="EMBL" id="AWX69444.1"/>
    </source>
</evidence>
<dbReference type="RefSeq" id="WP_033178489.1">
    <property type="nucleotide sequence ID" value="NZ_CP030140.1"/>
</dbReference>
<dbReference type="EMBL" id="CP030140">
    <property type="protein sequence ID" value="AWX69444.1"/>
    <property type="molecule type" value="Genomic_DNA"/>
</dbReference>
<dbReference type="Gene3D" id="1.10.3720.10">
    <property type="entry name" value="MetI-like"/>
    <property type="match status" value="1"/>
</dbReference>
<dbReference type="AlphaFoldDB" id="A0A2Z4NCY8"/>
<keyword evidence="2 7" id="KW-0813">Transport</keyword>
<dbReference type="PANTHER" id="PTHR30465">
    <property type="entry name" value="INNER MEMBRANE ABC TRANSPORTER"/>
    <property type="match status" value="1"/>
</dbReference>
<sequence>MFKYILQRIAFAILTLFIISILTFCLIAAFAPDPINKMAQESWSKIHDKSIYDGFEHYLKIKQVEYGFRYGTEKEPGELIPIIVRYFDYIGNFFKGNFGHIINEQFNPNPVVYKTIPKLFFYPLKYSIMVTAPSFIISSICGISLGVFAGYNRGKVMDSAINLFVVFFIALPSFIIAPIVITIFVKFGLPPKVFTTDEQSIKEVFKSLIPPILVITLGSLAGFTTYSRNQVVTVLTSNYVLIAKTKGLSSIQIFFKYVFRNISIPIFTMIVYSFLGLLTGSIIVEKFWNIQGTSIVIVYAFPNGEIYIEMFSILFFTALSLFLEIFVDICYAILDPKISYGDTSKKNYLLFFKAWLIRRKLEKDLFKKQQETLHKEEPTAVERS</sequence>
<protein>
    <submittedName>
        <fullName evidence="9">ABC transporter permease</fullName>
    </submittedName>
</protein>
<evidence type="ECO:0000313" key="10">
    <source>
        <dbReference type="Proteomes" id="UP000250218"/>
    </source>
</evidence>
<keyword evidence="4 7" id="KW-0812">Transmembrane</keyword>
<dbReference type="CDD" id="cd06261">
    <property type="entry name" value="TM_PBP2"/>
    <property type="match status" value="1"/>
</dbReference>
<dbReference type="GO" id="GO:0055085">
    <property type="term" value="P:transmembrane transport"/>
    <property type="evidence" value="ECO:0007669"/>
    <property type="project" value="InterPro"/>
</dbReference>
<evidence type="ECO:0000256" key="4">
    <source>
        <dbReference type="ARBA" id="ARBA00022692"/>
    </source>
</evidence>
<evidence type="ECO:0000256" key="3">
    <source>
        <dbReference type="ARBA" id="ARBA00022475"/>
    </source>
</evidence>
<evidence type="ECO:0000256" key="6">
    <source>
        <dbReference type="ARBA" id="ARBA00023136"/>
    </source>
</evidence>
<proteinExistence type="inferred from homology"/>
<keyword evidence="10" id="KW-1185">Reference proteome</keyword>
<feature type="domain" description="ABC transmembrane type-1" evidence="8">
    <location>
        <begin position="124"/>
        <end position="327"/>
    </location>
</feature>
<dbReference type="GO" id="GO:0005886">
    <property type="term" value="C:plasma membrane"/>
    <property type="evidence" value="ECO:0007669"/>
    <property type="project" value="UniProtKB-SubCell"/>
</dbReference>
<dbReference type="InterPro" id="IPR035906">
    <property type="entry name" value="MetI-like_sf"/>
</dbReference>
<feature type="transmembrane region" description="Helical" evidence="7">
    <location>
        <begin position="208"/>
        <end position="226"/>
    </location>
</feature>
<dbReference type="PANTHER" id="PTHR30465:SF0">
    <property type="entry name" value="OLIGOPEPTIDE TRANSPORT SYSTEM PERMEASE PROTEIN APPB"/>
    <property type="match status" value="1"/>
</dbReference>
<feature type="transmembrane region" description="Helical" evidence="7">
    <location>
        <begin position="9"/>
        <end position="31"/>
    </location>
</feature>
<reference evidence="10" key="1">
    <citation type="submission" date="2018-06" db="EMBL/GenBank/DDBJ databases">
        <title>Complete genome sequences of Mycoplasma anatis, M. anseris and M. cloacale type strains.</title>
        <authorList>
            <person name="Grozner D."/>
            <person name="Forro B."/>
            <person name="Sulyok K.M."/>
            <person name="Marton S."/>
            <person name="Kreizinger Z."/>
            <person name="Banyai K."/>
            <person name="Gyuranecz M."/>
        </authorList>
    </citation>
    <scope>NUCLEOTIDE SEQUENCE [LARGE SCALE GENOMIC DNA]</scope>
    <source>
        <strain evidence="10">ATCC 49234</strain>
    </source>
</reference>
<keyword evidence="6 7" id="KW-0472">Membrane</keyword>
<evidence type="ECO:0000256" key="1">
    <source>
        <dbReference type="ARBA" id="ARBA00004651"/>
    </source>
</evidence>
<dbReference type="Proteomes" id="UP000250218">
    <property type="component" value="Chromosome"/>
</dbReference>
<accession>A0A2Z4NCY8</accession>
<organism evidence="9 10">
    <name type="scientific">[Mycoplasma] anseris</name>
    <dbReference type="NCBI Taxonomy" id="92400"/>
    <lineage>
        <taxon>Bacteria</taxon>
        <taxon>Bacillati</taxon>
        <taxon>Mycoplasmatota</taxon>
        <taxon>Mycoplasmoidales</taxon>
        <taxon>Metamycoplasmataceae</taxon>
        <taxon>Metamycoplasma</taxon>
    </lineage>
</organism>
<keyword evidence="5 7" id="KW-1133">Transmembrane helix</keyword>
<evidence type="ECO:0000256" key="5">
    <source>
        <dbReference type="ARBA" id="ARBA00022989"/>
    </source>
</evidence>
<comment type="subcellular location">
    <subcellularLocation>
        <location evidence="1 7">Cell membrane</location>
        <topology evidence="1 7">Multi-pass membrane protein</topology>
    </subcellularLocation>
</comment>
<dbReference type="SUPFAM" id="SSF161098">
    <property type="entry name" value="MetI-like"/>
    <property type="match status" value="1"/>
</dbReference>
<feature type="transmembrane region" description="Helical" evidence="7">
    <location>
        <begin position="262"/>
        <end position="284"/>
    </location>
</feature>
<gene>
    <name evidence="9" type="ORF">DP065_01590</name>
</gene>
<comment type="similarity">
    <text evidence="7">Belongs to the binding-protein-dependent transport system permease family.</text>
</comment>
<feature type="transmembrane region" description="Helical" evidence="7">
    <location>
        <begin position="163"/>
        <end position="188"/>
    </location>
</feature>
<dbReference type="InterPro" id="IPR000515">
    <property type="entry name" value="MetI-like"/>
</dbReference>
<dbReference type="Pfam" id="PF00528">
    <property type="entry name" value="BPD_transp_1"/>
    <property type="match status" value="1"/>
</dbReference>
<keyword evidence="3" id="KW-1003">Cell membrane</keyword>
<name>A0A2Z4NCY8_9BACT</name>